<dbReference type="Pfam" id="PF01323">
    <property type="entry name" value="DSBA"/>
    <property type="match status" value="1"/>
</dbReference>
<evidence type="ECO:0000256" key="4">
    <source>
        <dbReference type="ARBA" id="ARBA00023284"/>
    </source>
</evidence>
<organism evidence="6 7">
    <name type="scientific">Candidatus Hakubella thermalkaliphila</name>
    <dbReference type="NCBI Taxonomy" id="2754717"/>
    <lineage>
        <taxon>Bacteria</taxon>
        <taxon>Bacillati</taxon>
        <taxon>Actinomycetota</taxon>
        <taxon>Actinomycetota incertae sedis</taxon>
        <taxon>Candidatus Hakubellales</taxon>
        <taxon>Candidatus Hakubellaceae</taxon>
        <taxon>Candidatus Hakubella</taxon>
    </lineage>
</organism>
<dbReference type="InterPro" id="IPR036249">
    <property type="entry name" value="Thioredoxin-like_sf"/>
</dbReference>
<protein>
    <recommendedName>
        <fullName evidence="5">DSBA-like thioredoxin domain-containing protein</fullName>
    </recommendedName>
</protein>
<feature type="domain" description="DSBA-like thioredoxin" evidence="5">
    <location>
        <begin position="16"/>
        <end position="117"/>
    </location>
</feature>
<keyword evidence="3" id="KW-1015">Disulfide bond</keyword>
<dbReference type="Proteomes" id="UP000576480">
    <property type="component" value="Unassembled WGS sequence"/>
</dbReference>
<dbReference type="Gene3D" id="3.40.30.10">
    <property type="entry name" value="Glutaredoxin"/>
    <property type="match status" value="1"/>
</dbReference>
<gene>
    <name evidence="6" type="ORF">HKBW3S43_01425</name>
</gene>
<evidence type="ECO:0000313" key="7">
    <source>
        <dbReference type="Proteomes" id="UP000576480"/>
    </source>
</evidence>
<name>A0A6V8PX11_9ACTN</name>
<dbReference type="GO" id="GO:0016491">
    <property type="term" value="F:oxidoreductase activity"/>
    <property type="evidence" value="ECO:0007669"/>
    <property type="project" value="UniProtKB-KW"/>
</dbReference>
<accession>A0A6V8PX11</accession>
<evidence type="ECO:0000259" key="5">
    <source>
        <dbReference type="Pfam" id="PF01323"/>
    </source>
</evidence>
<evidence type="ECO:0000256" key="3">
    <source>
        <dbReference type="ARBA" id="ARBA00023157"/>
    </source>
</evidence>
<dbReference type="AlphaFoldDB" id="A0A6V8PX11"/>
<sequence>MRLIYRHFPLTKIHPYALKAAVAAEAAGSQGKFWEMHDKLYQNQEKLTVNDLRKYAQELGLDMERFDKDLDSPQLEEKVLQDKADGLKAGVKGTPVFFINGTYISGNQPFEKFKEMIEAELAMS</sequence>
<dbReference type="PANTHER" id="PTHR13887">
    <property type="entry name" value="GLUTATHIONE S-TRANSFERASE KAPPA"/>
    <property type="match status" value="1"/>
</dbReference>
<proteinExistence type="predicted"/>
<keyword evidence="1" id="KW-0732">Signal</keyword>
<dbReference type="PANTHER" id="PTHR13887:SF14">
    <property type="entry name" value="DISULFIDE BOND FORMATION PROTEIN D"/>
    <property type="match status" value="1"/>
</dbReference>
<keyword evidence="4" id="KW-0676">Redox-active center</keyword>
<evidence type="ECO:0000256" key="2">
    <source>
        <dbReference type="ARBA" id="ARBA00023002"/>
    </source>
</evidence>
<dbReference type="EMBL" id="BLSB01000158">
    <property type="protein sequence ID" value="GFP35636.1"/>
    <property type="molecule type" value="Genomic_DNA"/>
</dbReference>
<dbReference type="InterPro" id="IPR001853">
    <property type="entry name" value="DSBA-like_thioredoxin_dom"/>
</dbReference>
<evidence type="ECO:0000256" key="1">
    <source>
        <dbReference type="ARBA" id="ARBA00022729"/>
    </source>
</evidence>
<keyword evidence="2" id="KW-0560">Oxidoreductase</keyword>
<reference evidence="6 7" key="1">
    <citation type="journal article" date="2020" name="Front. Microbiol.">
        <title>Single-cell genomics of novel Actinobacteria with the Wood-Ljungdahl pathway discovered in a serpentinizing system.</title>
        <authorList>
            <person name="Merino N."/>
            <person name="Kawai M."/>
            <person name="Boyd E.S."/>
            <person name="Colman D.R."/>
            <person name="McGlynn S.E."/>
            <person name="Nealson K.H."/>
            <person name="Kurokawa K."/>
            <person name="Hongoh Y."/>
        </authorList>
    </citation>
    <scope>NUCLEOTIDE SEQUENCE [LARGE SCALE GENOMIC DNA]</scope>
    <source>
        <strain evidence="6 7">S43</strain>
    </source>
</reference>
<comment type="caution">
    <text evidence="6">The sequence shown here is derived from an EMBL/GenBank/DDBJ whole genome shotgun (WGS) entry which is preliminary data.</text>
</comment>
<evidence type="ECO:0000313" key="6">
    <source>
        <dbReference type="EMBL" id="GFP35636.1"/>
    </source>
</evidence>
<dbReference type="SUPFAM" id="SSF52833">
    <property type="entry name" value="Thioredoxin-like"/>
    <property type="match status" value="1"/>
</dbReference>